<dbReference type="Proteomes" id="UP000178406">
    <property type="component" value="Unassembled WGS sequence"/>
</dbReference>
<dbReference type="AlphaFoldDB" id="A0A1F5WGL7"/>
<accession>A0A1F5WGL7</accession>
<sequence length="87" mass="9947">MDVADRSLITHFHTAPRATQKALAYMSAQRWLKRSAWYLAGGTALALQTGHRQSVDLDFFTPRKDFSPFCPRKALCMVWLYTHAGFL</sequence>
<dbReference type="InterPro" id="IPR014942">
    <property type="entry name" value="AbiEii"/>
</dbReference>
<proteinExistence type="predicted"/>
<evidence type="ECO:0000313" key="1">
    <source>
        <dbReference type="EMBL" id="OGF74431.1"/>
    </source>
</evidence>
<reference evidence="1 2" key="1">
    <citation type="journal article" date="2016" name="Nat. Commun.">
        <title>Thousands of microbial genomes shed light on interconnected biogeochemical processes in an aquifer system.</title>
        <authorList>
            <person name="Anantharaman K."/>
            <person name="Brown C.T."/>
            <person name="Hug L.A."/>
            <person name="Sharon I."/>
            <person name="Castelle C.J."/>
            <person name="Probst A.J."/>
            <person name="Thomas B.C."/>
            <person name="Singh A."/>
            <person name="Wilkins M.J."/>
            <person name="Karaoz U."/>
            <person name="Brodie E.L."/>
            <person name="Williams K.H."/>
            <person name="Hubbard S.S."/>
            <person name="Banfield J.F."/>
        </authorList>
    </citation>
    <scope>NUCLEOTIDE SEQUENCE [LARGE SCALE GENOMIC DNA]</scope>
</reference>
<organism evidence="1 2">
    <name type="scientific">Candidatus Giovannonibacteria bacterium RIFCSPHIGHO2_02_FULL_46_20</name>
    <dbReference type="NCBI Taxonomy" id="1798338"/>
    <lineage>
        <taxon>Bacteria</taxon>
        <taxon>Candidatus Giovannoniibacteriota</taxon>
    </lineage>
</organism>
<protein>
    <recommendedName>
        <fullName evidence="3">Nucleotidyl transferase AbiEii/AbiGii toxin family protein</fullName>
    </recommendedName>
</protein>
<gene>
    <name evidence="1" type="ORF">A3J56_02470</name>
</gene>
<dbReference type="STRING" id="1798338.A3J56_02470"/>
<dbReference type="EMBL" id="MFHQ01000020">
    <property type="protein sequence ID" value="OGF74431.1"/>
    <property type="molecule type" value="Genomic_DNA"/>
</dbReference>
<name>A0A1F5WGL7_9BACT</name>
<comment type="caution">
    <text evidence="1">The sequence shown here is derived from an EMBL/GenBank/DDBJ whole genome shotgun (WGS) entry which is preliminary data.</text>
</comment>
<evidence type="ECO:0000313" key="2">
    <source>
        <dbReference type="Proteomes" id="UP000178406"/>
    </source>
</evidence>
<dbReference type="Pfam" id="PF08843">
    <property type="entry name" value="AbiEii"/>
    <property type="match status" value="1"/>
</dbReference>
<evidence type="ECO:0008006" key="3">
    <source>
        <dbReference type="Google" id="ProtNLM"/>
    </source>
</evidence>